<dbReference type="PANTHER" id="PTHR43630">
    <property type="entry name" value="POLY-BETA-1,6-N-ACETYL-D-GLUCOSAMINE SYNTHASE"/>
    <property type="match status" value="1"/>
</dbReference>
<evidence type="ECO:0000256" key="2">
    <source>
        <dbReference type="ARBA" id="ARBA00022676"/>
    </source>
</evidence>
<evidence type="ECO:0000313" key="6">
    <source>
        <dbReference type="Proteomes" id="UP000585721"/>
    </source>
</evidence>
<name>A0A841GH87_9GAMM</name>
<dbReference type="SUPFAM" id="SSF53448">
    <property type="entry name" value="Nucleotide-diphospho-sugar transferases"/>
    <property type="match status" value="1"/>
</dbReference>
<protein>
    <submittedName>
        <fullName evidence="5">Cellulose synthase/poly-beta-1,6-N-acetylglucosamine synthase-like glycosyltransferase</fullName>
    </submittedName>
</protein>
<sequence>MSDQLLIIGHFFLQFKHTLLSDLSAVALFLPMFLIFDVPLSLMVLLGIGRWFWRKHHEREKPYYRPVVTCGITCYSEGEDIKKTILTLCEQLYSGHIEIIAVVDGASVNTHTYQAALECRDIVARYPRRNLIILPKWQRGGRVSSSNAALRIARGELFFALDADTSFDNDMVGQVVKEFTDPDVPAVGGALRVRNDKASLVSRMQAMEYMISLHGAKTGLAEWNIINSISGAFGAFRTRFVRQIGGWDTHSGEDLDMTLRIKQYMARHPGLRIPFATHAMGYTDVPVTFKSLFMQRIRWDGDLYFLYLRKHKQGLSPRLLGWKNYISTVLYGVVQNILLPYLVVLYTVWVFINYPAPVVVAGFAIQYLCYLFLTVLHFLVFLLAVSERPDKDIHYLKWLPFYPLYGFVMRIINAVAVFNEQIRRSHEESNMAPWWVLKRGKRF</sequence>
<dbReference type="GO" id="GO:0016757">
    <property type="term" value="F:glycosyltransferase activity"/>
    <property type="evidence" value="ECO:0007669"/>
    <property type="project" value="UniProtKB-KW"/>
</dbReference>
<dbReference type="AlphaFoldDB" id="A0A841GH87"/>
<dbReference type="InterPro" id="IPR029044">
    <property type="entry name" value="Nucleotide-diphossugar_trans"/>
</dbReference>
<keyword evidence="4" id="KW-0812">Transmembrane</keyword>
<dbReference type="Proteomes" id="UP000585721">
    <property type="component" value="Unassembled WGS sequence"/>
</dbReference>
<comment type="similarity">
    <text evidence="1">Belongs to the glycosyltransferase 2 family.</text>
</comment>
<gene>
    <name evidence="5" type="ORF">HNR75_000115</name>
</gene>
<dbReference type="RefSeq" id="WP_188025077.1">
    <property type="nucleotide sequence ID" value="NZ_JACHGR010000001.1"/>
</dbReference>
<dbReference type="EMBL" id="JACHGR010000001">
    <property type="protein sequence ID" value="MBB6054250.1"/>
    <property type="molecule type" value="Genomic_DNA"/>
</dbReference>
<proteinExistence type="inferred from homology"/>
<dbReference type="CDD" id="cd06423">
    <property type="entry name" value="CESA_like"/>
    <property type="match status" value="1"/>
</dbReference>
<organism evidence="5 6">
    <name type="scientific">Tolumonas osonensis</name>
    <dbReference type="NCBI Taxonomy" id="675874"/>
    <lineage>
        <taxon>Bacteria</taxon>
        <taxon>Pseudomonadati</taxon>
        <taxon>Pseudomonadota</taxon>
        <taxon>Gammaproteobacteria</taxon>
        <taxon>Aeromonadales</taxon>
        <taxon>Aeromonadaceae</taxon>
        <taxon>Tolumonas</taxon>
    </lineage>
</organism>
<evidence type="ECO:0000313" key="5">
    <source>
        <dbReference type="EMBL" id="MBB6054250.1"/>
    </source>
</evidence>
<evidence type="ECO:0000256" key="3">
    <source>
        <dbReference type="ARBA" id="ARBA00022679"/>
    </source>
</evidence>
<dbReference type="Gene3D" id="3.90.550.10">
    <property type="entry name" value="Spore Coat Polysaccharide Biosynthesis Protein SpsA, Chain A"/>
    <property type="match status" value="1"/>
</dbReference>
<reference evidence="5 6" key="1">
    <citation type="submission" date="2020-08" db="EMBL/GenBank/DDBJ databases">
        <title>Genomic Encyclopedia of Type Strains, Phase IV (KMG-IV): sequencing the most valuable type-strain genomes for metagenomic binning, comparative biology and taxonomic classification.</title>
        <authorList>
            <person name="Goeker M."/>
        </authorList>
    </citation>
    <scope>NUCLEOTIDE SEQUENCE [LARGE SCALE GENOMIC DNA]</scope>
    <source>
        <strain evidence="5 6">DSM 22975</strain>
    </source>
</reference>
<keyword evidence="4" id="KW-1133">Transmembrane helix</keyword>
<dbReference type="PANTHER" id="PTHR43630:SF1">
    <property type="entry name" value="POLY-BETA-1,6-N-ACETYL-D-GLUCOSAMINE SYNTHASE"/>
    <property type="match status" value="1"/>
</dbReference>
<evidence type="ECO:0000256" key="4">
    <source>
        <dbReference type="SAM" id="Phobius"/>
    </source>
</evidence>
<keyword evidence="6" id="KW-1185">Reference proteome</keyword>
<feature type="transmembrane region" description="Helical" evidence="4">
    <location>
        <begin position="364"/>
        <end position="386"/>
    </location>
</feature>
<evidence type="ECO:0000256" key="1">
    <source>
        <dbReference type="ARBA" id="ARBA00006739"/>
    </source>
</evidence>
<feature type="transmembrane region" description="Helical" evidence="4">
    <location>
        <begin position="28"/>
        <end position="53"/>
    </location>
</feature>
<keyword evidence="4" id="KW-0472">Membrane</keyword>
<dbReference type="Pfam" id="PF13641">
    <property type="entry name" value="Glyco_tranf_2_3"/>
    <property type="match status" value="1"/>
</dbReference>
<keyword evidence="2" id="KW-0328">Glycosyltransferase</keyword>
<accession>A0A841GH87</accession>
<comment type="caution">
    <text evidence="5">The sequence shown here is derived from an EMBL/GenBank/DDBJ whole genome shotgun (WGS) entry which is preliminary data.</text>
</comment>
<feature type="transmembrane region" description="Helical" evidence="4">
    <location>
        <begin position="328"/>
        <end position="352"/>
    </location>
</feature>
<keyword evidence="3 5" id="KW-0808">Transferase</keyword>